<organism evidence="1 2">
    <name type="scientific">Photobacterium angustum</name>
    <dbReference type="NCBI Taxonomy" id="661"/>
    <lineage>
        <taxon>Bacteria</taxon>
        <taxon>Pseudomonadati</taxon>
        <taxon>Pseudomonadota</taxon>
        <taxon>Gammaproteobacteria</taxon>
        <taxon>Vibrionales</taxon>
        <taxon>Vibrionaceae</taxon>
        <taxon>Photobacterium</taxon>
    </lineage>
</organism>
<reference evidence="1 2" key="1">
    <citation type="submission" date="2018-01" db="EMBL/GenBank/DDBJ databases">
        <title>Whole genome sequencing of Histamine producing bacteria.</title>
        <authorList>
            <person name="Butler K."/>
        </authorList>
    </citation>
    <scope>NUCLEOTIDE SEQUENCE [LARGE SCALE GENOMIC DNA]</scope>
    <source>
        <strain evidence="1 2">A6-1</strain>
    </source>
</reference>
<dbReference type="RefSeq" id="WP_045152844.1">
    <property type="nucleotide sequence ID" value="NZ_JZSW01000007.1"/>
</dbReference>
<comment type="caution">
    <text evidence="1">The sequence shown here is derived from an EMBL/GenBank/DDBJ whole genome shotgun (WGS) entry which is preliminary data.</text>
</comment>
<proteinExistence type="predicted"/>
<keyword evidence="2" id="KW-1185">Reference proteome</keyword>
<dbReference type="Proteomes" id="UP000240989">
    <property type="component" value="Unassembled WGS sequence"/>
</dbReference>
<accession>A0ABX5GYI1</accession>
<name>A0ABX5GYI1_PHOAN</name>
<dbReference type="EMBL" id="PYOU01000027">
    <property type="protein sequence ID" value="PSX03921.1"/>
    <property type="molecule type" value="Genomic_DNA"/>
</dbReference>
<protein>
    <submittedName>
        <fullName evidence="1">Uncharacterized protein</fullName>
    </submittedName>
</protein>
<evidence type="ECO:0000313" key="1">
    <source>
        <dbReference type="EMBL" id="PSX03921.1"/>
    </source>
</evidence>
<evidence type="ECO:0000313" key="2">
    <source>
        <dbReference type="Proteomes" id="UP000240989"/>
    </source>
</evidence>
<gene>
    <name evidence="1" type="ORF">C0W27_20715</name>
</gene>
<sequence>MNSPFGRQIKMIGQQTNLQLSEVLTKSHIPTLSIEMGLSEDNWNSKIVFQVDPVRELPDLCRFLLGYSNQDLVITRSMKDAKSLTLKNQKNGTYIGLYHNKSLDNDNTSSNSQSKDEKFSKILGRNQIFALRVMALSRLAAVYSVTVTDVIEQLRY</sequence>